<reference evidence="1 2" key="1">
    <citation type="journal article" date="2015" name="Genome Biol. Evol.">
        <title>Comparative Genomics of a Bacterivorous Green Alga Reveals Evolutionary Causalities and Consequences of Phago-Mixotrophic Mode of Nutrition.</title>
        <authorList>
            <person name="Burns J.A."/>
            <person name="Paasch A."/>
            <person name="Narechania A."/>
            <person name="Kim E."/>
        </authorList>
    </citation>
    <scope>NUCLEOTIDE SEQUENCE [LARGE SCALE GENOMIC DNA]</scope>
    <source>
        <strain evidence="1 2">PLY_AMNH</strain>
    </source>
</reference>
<keyword evidence="2" id="KW-1185">Reference proteome</keyword>
<dbReference type="InterPro" id="IPR036397">
    <property type="entry name" value="RNaseH_sf"/>
</dbReference>
<dbReference type="Proteomes" id="UP001190700">
    <property type="component" value="Unassembled WGS sequence"/>
</dbReference>
<comment type="caution">
    <text evidence="1">The sequence shown here is derived from an EMBL/GenBank/DDBJ whole genome shotgun (WGS) entry which is preliminary data.</text>
</comment>
<organism evidence="1 2">
    <name type="scientific">Cymbomonas tetramitiformis</name>
    <dbReference type="NCBI Taxonomy" id="36881"/>
    <lineage>
        <taxon>Eukaryota</taxon>
        <taxon>Viridiplantae</taxon>
        <taxon>Chlorophyta</taxon>
        <taxon>Pyramimonadophyceae</taxon>
        <taxon>Pyramimonadales</taxon>
        <taxon>Pyramimonadaceae</taxon>
        <taxon>Cymbomonas</taxon>
    </lineage>
</organism>
<dbReference type="Gene3D" id="3.30.420.10">
    <property type="entry name" value="Ribonuclease H-like superfamily/Ribonuclease H"/>
    <property type="match status" value="1"/>
</dbReference>
<evidence type="ECO:0008006" key="3">
    <source>
        <dbReference type="Google" id="ProtNLM"/>
    </source>
</evidence>
<dbReference type="AlphaFoldDB" id="A0AAE0GL97"/>
<proteinExistence type="predicted"/>
<gene>
    <name evidence="1" type="ORF">CYMTET_11848</name>
</gene>
<dbReference type="GO" id="GO:0003676">
    <property type="term" value="F:nucleic acid binding"/>
    <property type="evidence" value="ECO:0007669"/>
    <property type="project" value="InterPro"/>
</dbReference>
<name>A0AAE0GL97_9CHLO</name>
<dbReference type="EMBL" id="LGRX02004451">
    <property type="protein sequence ID" value="KAK3280304.1"/>
    <property type="molecule type" value="Genomic_DNA"/>
</dbReference>
<dbReference type="InterPro" id="IPR012337">
    <property type="entry name" value="RNaseH-like_sf"/>
</dbReference>
<protein>
    <recommendedName>
        <fullName evidence="3">Integrase catalytic domain-containing protein</fullName>
    </recommendedName>
</protein>
<evidence type="ECO:0000313" key="1">
    <source>
        <dbReference type="EMBL" id="KAK3280304.1"/>
    </source>
</evidence>
<accession>A0AAE0GL97</accession>
<dbReference type="SUPFAM" id="SSF53098">
    <property type="entry name" value="Ribonuclease H-like"/>
    <property type="match status" value="1"/>
</dbReference>
<evidence type="ECO:0000313" key="2">
    <source>
        <dbReference type="Proteomes" id="UP001190700"/>
    </source>
</evidence>
<sequence>MYYKFSTDLAPMPRKAKCNYQYVMGVVEHFTKYVCLIPLQSKEPSETAQAFALHIIARFGCPAEESTRLSPYELVYAQRPTLPPAIKERINEPLGSCMDADVMAASYLERAEYVKRAAVMAGSNIAINMT</sequence>